<gene>
    <name evidence="2" type="ORF">PROFUN_06673</name>
</gene>
<reference evidence="2 3" key="1">
    <citation type="journal article" date="2018" name="Genome Biol. Evol.">
        <title>Multiple Roots of Fruiting Body Formation in Amoebozoa.</title>
        <authorList>
            <person name="Hillmann F."/>
            <person name="Forbes G."/>
            <person name="Novohradska S."/>
            <person name="Ferling I."/>
            <person name="Riege K."/>
            <person name="Groth M."/>
            <person name="Westermann M."/>
            <person name="Marz M."/>
            <person name="Spaller T."/>
            <person name="Winckler T."/>
            <person name="Schaap P."/>
            <person name="Glockner G."/>
        </authorList>
    </citation>
    <scope>NUCLEOTIDE SEQUENCE [LARGE SCALE GENOMIC DNA]</scope>
    <source>
        <strain evidence="2 3">Jena</strain>
    </source>
</reference>
<dbReference type="Proteomes" id="UP000241769">
    <property type="component" value="Unassembled WGS sequence"/>
</dbReference>
<sequence length="115" mass="12904">MGPTEPLPGHLKRMRDLHNPRASDRSDSSHFGITLTLLVPFRVNMKGSSYKTFMLAVNQWSLQIETGRNLHQSNRLSDCPEQVNKKTLLVVGALMVKALLDKVKMPLFSVQSSTN</sequence>
<keyword evidence="3" id="KW-1185">Reference proteome</keyword>
<feature type="region of interest" description="Disordered" evidence="1">
    <location>
        <begin position="1"/>
        <end position="28"/>
    </location>
</feature>
<proteinExistence type="predicted"/>
<comment type="caution">
    <text evidence="2">The sequence shown here is derived from an EMBL/GenBank/DDBJ whole genome shotgun (WGS) entry which is preliminary data.</text>
</comment>
<evidence type="ECO:0000313" key="3">
    <source>
        <dbReference type="Proteomes" id="UP000241769"/>
    </source>
</evidence>
<accession>A0A2P6MSY1</accession>
<organism evidence="2 3">
    <name type="scientific">Planoprotostelium fungivorum</name>
    <dbReference type="NCBI Taxonomy" id="1890364"/>
    <lineage>
        <taxon>Eukaryota</taxon>
        <taxon>Amoebozoa</taxon>
        <taxon>Evosea</taxon>
        <taxon>Variosea</taxon>
        <taxon>Cavosteliida</taxon>
        <taxon>Cavosteliaceae</taxon>
        <taxon>Planoprotostelium</taxon>
    </lineage>
</organism>
<feature type="compositionally biased region" description="Basic and acidic residues" evidence="1">
    <location>
        <begin position="14"/>
        <end position="28"/>
    </location>
</feature>
<evidence type="ECO:0000256" key="1">
    <source>
        <dbReference type="SAM" id="MobiDB-lite"/>
    </source>
</evidence>
<dbReference type="EMBL" id="MDYQ01000441">
    <property type="protein sequence ID" value="PRP74812.1"/>
    <property type="molecule type" value="Genomic_DNA"/>
</dbReference>
<dbReference type="InParanoid" id="A0A2P6MSY1"/>
<name>A0A2P6MSY1_9EUKA</name>
<dbReference type="AlphaFoldDB" id="A0A2P6MSY1"/>
<evidence type="ECO:0000313" key="2">
    <source>
        <dbReference type="EMBL" id="PRP74812.1"/>
    </source>
</evidence>
<protein>
    <submittedName>
        <fullName evidence="2">Uncharacterized protein</fullName>
    </submittedName>
</protein>